<sequence length="162" mass="18650">MTQDWRDQVQTWMQEKQLEKAQKRLLQLVKDHPDDPEVLIHTAWVHDSMGLEREAVPYYVKALEFGLSGDDLCGALLGLGSTYRCLGEYEAAVETLKKGVAMFPDHRGMKVFLSMALYNTGQHRDAMELLLQQLLETSDDPTIETYHRALSFYAERLDETWA</sequence>
<proteinExistence type="predicted"/>
<evidence type="ECO:0000259" key="2">
    <source>
        <dbReference type="Pfam" id="PF12688"/>
    </source>
</evidence>
<dbReference type="InterPro" id="IPR019734">
    <property type="entry name" value="TPR_rpt"/>
</dbReference>
<dbReference type="Proteomes" id="UP000241639">
    <property type="component" value="Unassembled WGS sequence"/>
</dbReference>
<accession>A0A2T4Z3N7</accession>
<name>A0A2T4Z3N7_9BACL</name>
<protein>
    <submittedName>
        <fullName evidence="3">Tetratricopeptide repeat protein</fullName>
    </submittedName>
</protein>
<dbReference type="Pfam" id="PF12688">
    <property type="entry name" value="TPR_5"/>
    <property type="match status" value="1"/>
</dbReference>
<dbReference type="InterPro" id="IPR041656">
    <property type="entry name" value="TPR_5"/>
</dbReference>
<dbReference type="AlphaFoldDB" id="A0A2T4Z3N7"/>
<dbReference type="PROSITE" id="PS50005">
    <property type="entry name" value="TPR"/>
    <property type="match status" value="1"/>
</dbReference>
<organism evidence="3 4">
    <name type="scientific">Desmospora activa DSM 45169</name>
    <dbReference type="NCBI Taxonomy" id="1121389"/>
    <lineage>
        <taxon>Bacteria</taxon>
        <taxon>Bacillati</taxon>
        <taxon>Bacillota</taxon>
        <taxon>Bacilli</taxon>
        <taxon>Bacillales</taxon>
        <taxon>Thermoactinomycetaceae</taxon>
        <taxon>Desmospora</taxon>
    </lineage>
</organism>
<feature type="repeat" description="TPR" evidence="1">
    <location>
        <begin position="73"/>
        <end position="106"/>
    </location>
</feature>
<gene>
    <name evidence="3" type="ORF">C8J48_2822</name>
</gene>
<feature type="domain" description="Tetratrico peptide repeat group 5" evidence="2">
    <location>
        <begin position="38"/>
        <end position="157"/>
    </location>
</feature>
<dbReference type="OrthoDB" id="193829at2"/>
<dbReference type="RefSeq" id="WP_107727836.1">
    <property type="nucleotide sequence ID" value="NZ_PZZP01000002.1"/>
</dbReference>
<dbReference type="Gene3D" id="1.25.40.10">
    <property type="entry name" value="Tetratricopeptide repeat domain"/>
    <property type="match status" value="1"/>
</dbReference>
<dbReference type="InterPro" id="IPR011990">
    <property type="entry name" value="TPR-like_helical_dom_sf"/>
</dbReference>
<evidence type="ECO:0000313" key="3">
    <source>
        <dbReference type="EMBL" id="PTM56500.1"/>
    </source>
</evidence>
<dbReference type="EMBL" id="PZZP01000002">
    <property type="protein sequence ID" value="PTM56500.1"/>
    <property type="molecule type" value="Genomic_DNA"/>
</dbReference>
<dbReference type="SMART" id="SM00028">
    <property type="entry name" value="TPR"/>
    <property type="match status" value="2"/>
</dbReference>
<evidence type="ECO:0000313" key="4">
    <source>
        <dbReference type="Proteomes" id="UP000241639"/>
    </source>
</evidence>
<evidence type="ECO:0000256" key="1">
    <source>
        <dbReference type="PROSITE-ProRule" id="PRU00339"/>
    </source>
</evidence>
<keyword evidence="4" id="KW-1185">Reference proteome</keyword>
<comment type="caution">
    <text evidence="3">The sequence shown here is derived from an EMBL/GenBank/DDBJ whole genome shotgun (WGS) entry which is preliminary data.</text>
</comment>
<reference evidence="3 4" key="1">
    <citation type="submission" date="2018-04" db="EMBL/GenBank/DDBJ databases">
        <title>Genomic Encyclopedia of Archaeal and Bacterial Type Strains, Phase II (KMG-II): from individual species to whole genera.</title>
        <authorList>
            <person name="Goeker M."/>
        </authorList>
    </citation>
    <scope>NUCLEOTIDE SEQUENCE [LARGE SCALE GENOMIC DNA]</scope>
    <source>
        <strain evidence="3 4">DSM 45169</strain>
    </source>
</reference>
<dbReference type="SUPFAM" id="SSF48452">
    <property type="entry name" value="TPR-like"/>
    <property type="match status" value="1"/>
</dbReference>
<keyword evidence="1" id="KW-0802">TPR repeat</keyword>